<organism evidence="2 3">
    <name type="scientific">Alkaliphilus hydrothermalis</name>
    <dbReference type="NCBI Taxonomy" id="1482730"/>
    <lineage>
        <taxon>Bacteria</taxon>
        <taxon>Bacillati</taxon>
        <taxon>Bacillota</taxon>
        <taxon>Clostridia</taxon>
        <taxon>Peptostreptococcales</taxon>
        <taxon>Natronincolaceae</taxon>
        <taxon>Alkaliphilus</taxon>
    </lineage>
</organism>
<accession>A0ABS2NS31</accession>
<gene>
    <name evidence="2" type="ORF">JOC73_002331</name>
</gene>
<keyword evidence="1" id="KW-0812">Transmembrane</keyword>
<comment type="caution">
    <text evidence="2">The sequence shown here is derived from an EMBL/GenBank/DDBJ whole genome shotgun (WGS) entry which is preliminary data.</text>
</comment>
<feature type="transmembrane region" description="Helical" evidence="1">
    <location>
        <begin position="129"/>
        <end position="151"/>
    </location>
</feature>
<dbReference type="Proteomes" id="UP001314796">
    <property type="component" value="Unassembled WGS sequence"/>
</dbReference>
<sequence>MINNAKKESVLLLIFLLMIIGPTINSYSNSAEPPSILIIVPDAPDDLEISIRVKNKSVKARKTDKMIETYFTFYYMEFSRVDNYNLWVQSEGREFQISIEAPLKMYNNVYTLDINNQSITKGKSLGRSITLVSIRIAFTLLIEGIIFYLLAFRTKKSWSIFLVVNLMTQGLLNIWINGFSPMTSYIIFSLFFWEIIILIIELMVFLKLLRENNRLVQISYVILANFLSLWAGGYLITVLPI</sequence>
<evidence type="ECO:0000256" key="1">
    <source>
        <dbReference type="SAM" id="Phobius"/>
    </source>
</evidence>
<dbReference type="RefSeq" id="WP_204403320.1">
    <property type="nucleotide sequence ID" value="NZ_JAFBEE010000017.1"/>
</dbReference>
<reference evidence="2 3" key="1">
    <citation type="submission" date="2021-01" db="EMBL/GenBank/DDBJ databases">
        <title>Genomic Encyclopedia of Type Strains, Phase IV (KMG-IV): sequencing the most valuable type-strain genomes for metagenomic binning, comparative biology and taxonomic classification.</title>
        <authorList>
            <person name="Goeker M."/>
        </authorList>
    </citation>
    <scope>NUCLEOTIDE SEQUENCE [LARGE SCALE GENOMIC DNA]</scope>
    <source>
        <strain evidence="2 3">DSM 25890</strain>
    </source>
</reference>
<feature type="transmembrane region" description="Helical" evidence="1">
    <location>
        <begin position="218"/>
        <end position="239"/>
    </location>
</feature>
<name>A0ABS2NS31_9FIRM</name>
<proteinExistence type="predicted"/>
<keyword evidence="1" id="KW-0472">Membrane</keyword>
<evidence type="ECO:0000313" key="3">
    <source>
        <dbReference type="Proteomes" id="UP001314796"/>
    </source>
</evidence>
<protein>
    <submittedName>
        <fullName evidence="2">Uncharacterized protein</fullName>
    </submittedName>
</protein>
<dbReference type="EMBL" id="JAFBEE010000017">
    <property type="protein sequence ID" value="MBM7615757.1"/>
    <property type="molecule type" value="Genomic_DNA"/>
</dbReference>
<feature type="transmembrane region" description="Helical" evidence="1">
    <location>
        <begin position="182"/>
        <end position="206"/>
    </location>
</feature>
<keyword evidence="3" id="KW-1185">Reference proteome</keyword>
<evidence type="ECO:0000313" key="2">
    <source>
        <dbReference type="EMBL" id="MBM7615757.1"/>
    </source>
</evidence>
<keyword evidence="1" id="KW-1133">Transmembrane helix</keyword>
<feature type="transmembrane region" description="Helical" evidence="1">
    <location>
        <begin position="158"/>
        <end position="176"/>
    </location>
</feature>